<dbReference type="EMBL" id="OZ024668">
    <property type="protein sequence ID" value="CAK9889292.1"/>
    <property type="molecule type" value="Genomic_DNA"/>
</dbReference>
<dbReference type="EMBL" id="CABVHG010000027">
    <property type="protein sequence ID" value="VVN17178.1"/>
    <property type="molecule type" value="Genomic_DNA"/>
</dbReference>
<dbReference type="AlphaFoldDB" id="A0A5E6VIE8"/>
<name>A0A5E6VIE8_PSEFL</name>
<evidence type="ECO:0000313" key="2">
    <source>
        <dbReference type="EMBL" id="VVN17178.1"/>
    </source>
</evidence>
<evidence type="ECO:0000313" key="1">
    <source>
        <dbReference type="EMBL" id="CAK9889292.1"/>
    </source>
</evidence>
<organism evidence="2">
    <name type="scientific">Pseudomonas fluorescens</name>
    <dbReference type="NCBI Taxonomy" id="294"/>
    <lineage>
        <taxon>Bacteria</taxon>
        <taxon>Pseudomonadati</taxon>
        <taxon>Pseudomonadota</taxon>
        <taxon>Gammaproteobacteria</taxon>
        <taxon>Pseudomonadales</taxon>
        <taxon>Pseudomonadaceae</taxon>
        <taxon>Pseudomonas</taxon>
    </lineage>
</organism>
<reference evidence="2" key="1">
    <citation type="submission" date="2019-09" db="EMBL/GenBank/DDBJ databases">
        <authorList>
            <person name="Chandra G."/>
            <person name="Truman W A."/>
        </authorList>
    </citation>
    <scope>NUCLEOTIDE SEQUENCE [LARGE SCALE GENOMIC DNA]</scope>
    <source>
        <strain evidence="2">PS652</strain>
    </source>
</reference>
<reference evidence="1 3" key="2">
    <citation type="submission" date="2024-03" db="EMBL/GenBank/DDBJ databases">
        <authorList>
            <person name="Alaster D. Moffat"/>
            <person name="Govind Chandra"/>
            <person name="Andrew W. Truman"/>
        </authorList>
    </citation>
    <scope>NUCLEOTIDE SEQUENCE [LARGE SCALE GENOMIC DNA]</scope>
    <source>
        <strain evidence="1">PS652</strain>
    </source>
</reference>
<evidence type="ECO:0000313" key="3">
    <source>
        <dbReference type="Proteomes" id="UP000326595"/>
    </source>
</evidence>
<proteinExistence type="predicted"/>
<protein>
    <submittedName>
        <fullName evidence="2">Uncharacterized protein</fullName>
    </submittedName>
</protein>
<gene>
    <name evidence="1" type="ORF">PS652_02121</name>
    <name evidence="2" type="ORF">PS652_04126</name>
</gene>
<dbReference type="RefSeq" id="WP_038995250.1">
    <property type="nucleotide sequence ID" value="NZ_OZ024668.1"/>
</dbReference>
<dbReference type="Proteomes" id="UP000326595">
    <property type="component" value="Chromosome"/>
</dbReference>
<accession>A0A5E6VIE8</accession>
<sequence>MTRAEAPFALRAQRQSLSPRNLARLRIPLGDLIDVLVEDDNGEWVPGDAGVNLALSDDPRGLVVGIALWAGAQAFEEIDVDWGGSLAVSHFLSPAELDAPEGILYLRVPLRRLQDGQAEVSYTVWHLDGNSSESAAIRVLVKRTRPGGRDNDAEEPGHQGLVPAGLADELIDNGIGPIEAAAGVEVSIAAYEHMRVRDRIELDWGGEPLVHVLAAQEVGRDLTLKVDEALILAAGDGEIKMAWKVTDEVLNRSRDADERPWSASTTVEVYASDAQLYPPYVKIRDEYVDEVIDLNELDLDDVTVEVFTDPHHFAEGNWVELFWNGFTVEGERVQHRQQRQVERVPGAVTFMVPNGQAQVLGGGGRVVLYYQVKAGETTPPLHSSQRTTRRIEGEGAGVGLRAPTVLEAQGGHLDPTLAEATIRVAAYPGINIGDVLTVVFSGTRADGGEVYFDNTRNVTSGQIERGEILRGLPGEYIAALDGRRAEVYYLVNGRRSETLGLVIGELQATLQAPTVQEVAEGVLDPAAVGPQGASLKIPLYEGIALGDRVTYLWRGSEADGSTSDQSEITSLSEPLVFDVPKVFVEANLNGSVEVSYSVERDGHPGQVSRVFSFRVGVLALELGAPKVLEAPDATLDPLDAVEGATVEVSYAGMAESDQIILHWRGTAIAGSVELGPFAGDASGTLLIDIEAALVGANIGPADTTVQVSYSVERSGQELAESPVLSLIIRTLTGLSSPTLPQAGNGVLNLPLISGNPNFRAESWDFIKEGQRVWLTVHGTKTNNTSESFRLWTAHVLTETQALTRSIPRDVLQQLKHGSKFTVELKVSFDRDTDERRAVMFPMLELELRNAFTVDSSVARIQAPADFYFLSGEVPVNVPPQAQLIRRATGGMPAYSYSSSTPSIAYVPFVSDGVVYMRDRGESSITIRDRTGAQLSYVVTCSGGVRITTHGANMSWSRAIEIAAEEGWRLPTRAEYSRLWERCGRSGLVGTFWQSSCWTSEAVNSTQAWIFDNRTGQSSVSSKQTANVAAYVR</sequence>